<sequence length="121" mass="13998">MSSSTSDKSRKKELGSEFEHSDSACFPTLYQQGPNESPFLQYWTRILGIFYDQAFASNGQTSDKCIIGTAMFTSIIWIVNIQIYLKMNHLAWIQHIFVWGSIHRGDFFREATEHGLSTWYC</sequence>
<keyword evidence="5" id="KW-1185">Reference proteome</keyword>
<protein>
    <recommendedName>
        <fullName evidence="3">P-type ATPase C-terminal domain-containing protein</fullName>
    </recommendedName>
</protein>
<gene>
    <name evidence="4" type="ORF">ZOSMA_12G00440</name>
</gene>
<name>A0A0K9Q1M2_ZOSMR</name>
<evidence type="ECO:0000313" key="4">
    <source>
        <dbReference type="EMBL" id="KMZ74360.1"/>
    </source>
</evidence>
<dbReference type="STRING" id="29655.A0A0K9Q1M2"/>
<organism evidence="4 5">
    <name type="scientific">Zostera marina</name>
    <name type="common">Eelgrass</name>
    <dbReference type="NCBI Taxonomy" id="29655"/>
    <lineage>
        <taxon>Eukaryota</taxon>
        <taxon>Viridiplantae</taxon>
        <taxon>Streptophyta</taxon>
        <taxon>Embryophyta</taxon>
        <taxon>Tracheophyta</taxon>
        <taxon>Spermatophyta</taxon>
        <taxon>Magnoliopsida</taxon>
        <taxon>Liliopsida</taxon>
        <taxon>Zosteraceae</taxon>
        <taxon>Zostera</taxon>
    </lineage>
</organism>
<feature type="domain" description="P-type ATPase C-terminal" evidence="3">
    <location>
        <begin position="48"/>
        <end position="102"/>
    </location>
</feature>
<proteinExistence type="predicted"/>
<feature type="transmembrane region" description="Helical" evidence="2">
    <location>
        <begin position="66"/>
        <end position="85"/>
    </location>
</feature>
<feature type="region of interest" description="Disordered" evidence="1">
    <location>
        <begin position="1"/>
        <end position="20"/>
    </location>
</feature>
<keyword evidence="2" id="KW-0472">Membrane</keyword>
<dbReference type="InterPro" id="IPR032630">
    <property type="entry name" value="P_typ_ATPase_c"/>
</dbReference>
<reference evidence="5" key="1">
    <citation type="journal article" date="2016" name="Nature">
        <title>The genome of the seagrass Zostera marina reveals angiosperm adaptation to the sea.</title>
        <authorList>
            <person name="Olsen J.L."/>
            <person name="Rouze P."/>
            <person name="Verhelst B."/>
            <person name="Lin Y.-C."/>
            <person name="Bayer T."/>
            <person name="Collen J."/>
            <person name="Dattolo E."/>
            <person name="De Paoli E."/>
            <person name="Dittami S."/>
            <person name="Maumus F."/>
            <person name="Michel G."/>
            <person name="Kersting A."/>
            <person name="Lauritano C."/>
            <person name="Lohaus R."/>
            <person name="Toepel M."/>
            <person name="Tonon T."/>
            <person name="Vanneste K."/>
            <person name="Amirebrahimi M."/>
            <person name="Brakel J."/>
            <person name="Bostroem C."/>
            <person name="Chovatia M."/>
            <person name="Grimwood J."/>
            <person name="Jenkins J.W."/>
            <person name="Jueterbock A."/>
            <person name="Mraz A."/>
            <person name="Stam W.T."/>
            <person name="Tice H."/>
            <person name="Bornberg-Bauer E."/>
            <person name="Green P.J."/>
            <person name="Pearson G.A."/>
            <person name="Procaccini G."/>
            <person name="Duarte C.M."/>
            <person name="Schmutz J."/>
            <person name="Reusch T.B.H."/>
            <person name="Van de Peer Y."/>
        </authorList>
    </citation>
    <scope>NUCLEOTIDE SEQUENCE [LARGE SCALE GENOMIC DNA]</scope>
    <source>
        <strain evidence="5">cv. Finnish</strain>
    </source>
</reference>
<dbReference type="Pfam" id="PF16212">
    <property type="entry name" value="PhoLip_ATPase_C"/>
    <property type="match status" value="1"/>
</dbReference>
<accession>A0A0K9Q1M2</accession>
<feature type="compositionally biased region" description="Basic and acidic residues" evidence="1">
    <location>
        <begin position="7"/>
        <end position="20"/>
    </location>
</feature>
<dbReference type="Proteomes" id="UP000036987">
    <property type="component" value="Unassembled WGS sequence"/>
</dbReference>
<keyword evidence="2" id="KW-0812">Transmembrane</keyword>
<comment type="caution">
    <text evidence="4">The sequence shown here is derived from an EMBL/GenBank/DDBJ whole genome shotgun (WGS) entry which is preliminary data.</text>
</comment>
<evidence type="ECO:0000256" key="1">
    <source>
        <dbReference type="SAM" id="MobiDB-lite"/>
    </source>
</evidence>
<dbReference type="EMBL" id="LFYR01000338">
    <property type="protein sequence ID" value="KMZ74360.1"/>
    <property type="molecule type" value="Genomic_DNA"/>
</dbReference>
<evidence type="ECO:0000259" key="3">
    <source>
        <dbReference type="Pfam" id="PF16212"/>
    </source>
</evidence>
<dbReference type="AlphaFoldDB" id="A0A0K9Q1M2"/>
<keyword evidence="2" id="KW-1133">Transmembrane helix</keyword>
<evidence type="ECO:0000313" key="5">
    <source>
        <dbReference type="Proteomes" id="UP000036987"/>
    </source>
</evidence>
<evidence type="ECO:0000256" key="2">
    <source>
        <dbReference type="SAM" id="Phobius"/>
    </source>
</evidence>